<dbReference type="EC" id="6.3.2.1" evidence="8"/>
<keyword evidence="5 8" id="KW-0547">Nucleotide-binding</keyword>
<comment type="catalytic activity">
    <reaction evidence="7 8">
        <text>(R)-pantoate + beta-alanine + ATP = (R)-pantothenate + AMP + diphosphate + H(+)</text>
        <dbReference type="Rhea" id="RHEA:10912"/>
        <dbReference type="ChEBI" id="CHEBI:15378"/>
        <dbReference type="ChEBI" id="CHEBI:15980"/>
        <dbReference type="ChEBI" id="CHEBI:29032"/>
        <dbReference type="ChEBI" id="CHEBI:30616"/>
        <dbReference type="ChEBI" id="CHEBI:33019"/>
        <dbReference type="ChEBI" id="CHEBI:57966"/>
        <dbReference type="ChEBI" id="CHEBI:456215"/>
        <dbReference type="EC" id="6.3.2.1"/>
    </reaction>
</comment>
<dbReference type="Proteomes" id="UP000035199">
    <property type="component" value="Chromosome"/>
</dbReference>
<dbReference type="NCBIfam" id="TIGR00018">
    <property type="entry name" value="panC"/>
    <property type="match status" value="1"/>
</dbReference>
<evidence type="ECO:0000256" key="1">
    <source>
        <dbReference type="ARBA" id="ARBA00004990"/>
    </source>
</evidence>
<comment type="subcellular location">
    <subcellularLocation>
        <location evidence="8">Cytoplasm</location>
    </subcellularLocation>
</comment>
<reference evidence="10" key="2">
    <citation type="submission" date="2015-05" db="EMBL/GenBank/DDBJ databases">
        <title>Complete genome sequence of Corynebacterium mustelae DSM 45274, isolated from various tissues of a male ferret with lethal sepsis.</title>
        <authorList>
            <person name="Ruckert C."/>
            <person name="Albersmeier A."/>
            <person name="Winkler A."/>
            <person name="Tauch A."/>
        </authorList>
    </citation>
    <scope>NUCLEOTIDE SEQUENCE [LARGE SCALE GENOMIC DNA]</scope>
    <source>
        <strain evidence="10">DSM 45274</strain>
    </source>
</reference>
<dbReference type="Gene3D" id="3.30.1300.10">
    <property type="entry name" value="Pantoate-beta-alanine ligase, C-terminal domain"/>
    <property type="match status" value="1"/>
</dbReference>
<dbReference type="UniPathway" id="UPA00028">
    <property type="reaction ID" value="UER00005"/>
</dbReference>
<dbReference type="GO" id="GO:0015940">
    <property type="term" value="P:pantothenate biosynthetic process"/>
    <property type="evidence" value="ECO:0007669"/>
    <property type="project" value="UniProtKB-UniRule"/>
</dbReference>
<dbReference type="PATRIC" id="fig|571915.4.peg.2050"/>
<evidence type="ECO:0000313" key="9">
    <source>
        <dbReference type="EMBL" id="AKK06250.1"/>
    </source>
</evidence>
<dbReference type="HAMAP" id="MF_00158">
    <property type="entry name" value="PanC"/>
    <property type="match status" value="1"/>
</dbReference>
<feature type="binding site" evidence="8">
    <location>
        <position position="175"/>
    </location>
    <ligand>
        <name>ATP</name>
        <dbReference type="ChEBI" id="CHEBI:30616"/>
    </ligand>
</feature>
<reference evidence="9 10" key="1">
    <citation type="journal article" date="2015" name="Genome Announc.">
        <title>Complete Genome Sequence of the Type Strain Corynebacterium mustelae DSM 45274, Isolated from Various Tissues of a Male Ferret with Lethal Sepsis.</title>
        <authorList>
            <person name="Ruckert C."/>
            <person name="Eimer J."/>
            <person name="Winkler A."/>
            <person name="Tauch A."/>
        </authorList>
    </citation>
    <scope>NUCLEOTIDE SEQUENCE [LARGE SCALE GENOMIC DNA]</scope>
    <source>
        <strain evidence="9 10">DSM 45274</strain>
    </source>
</reference>
<feature type="binding site" evidence="8">
    <location>
        <begin position="146"/>
        <end position="149"/>
    </location>
    <ligand>
        <name>ATP</name>
        <dbReference type="ChEBI" id="CHEBI:30616"/>
    </ligand>
</feature>
<dbReference type="OrthoDB" id="9773087at2"/>
<proteinExistence type="inferred from homology"/>
<dbReference type="PANTHER" id="PTHR21299:SF1">
    <property type="entry name" value="PANTOATE--BETA-ALANINE LIGASE"/>
    <property type="match status" value="1"/>
</dbReference>
<evidence type="ECO:0000256" key="7">
    <source>
        <dbReference type="ARBA" id="ARBA00048258"/>
    </source>
</evidence>
<name>A0A0G3H0H3_9CORY</name>
<evidence type="ECO:0000256" key="3">
    <source>
        <dbReference type="ARBA" id="ARBA00022598"/>
    </source>
</evidence>
<evidence type="ECO:0000256" key="6">
    <source>
        <dbReference type="ARBA" id="ARBA00022840"/>
    </source>
</evidence>
<dbReference type="Pfam" id="PF02569">
    <property type="entry name" value="Pantoate_ligase"/>
    <property type="match status" value="1"/>
</dbReference>
<dbReference type="GO" id="GO:0005524">
    <property type="term" value="F:ATP binding"/>
    <property type="evidence" value="ECO:0007669"/>
    <property type="project" value="UniProtKB-KW"/>
</dbReference>
<comment type="similarity">
    <text evidence="2 8">Belongs to the pantothenate synthetase family.</text>
</comment>
<comment type="pathway">
    <text evidence="1 8">Cofactor biosynthesis; (R)-pantothenate biosynthesis; (R)-pantothenate from (R)-pantoate and beta-alanine: step 1/1.</text>
</comment>
<keyword evidence="10" id="KW-1185">Reference proteome</keyword>
<feature type="binding site" evidence="8">
    <location>
        <position position="60"/>
    </location>
    <ligand>
        <name>beta-alanine</name>
        <dbReference type="ChEBI" id="CHEBI:57966"/>
    </ligand>
</feature>
<dbReference type="EMBL" id="CP011542">
    <property type="protein sequence ID" value="AKK06250.1"/>
    <property type="molecule type" value="Genomic_DNA"/>
</dbReference>
<evidence type="ECO:0000256" key="5">
    <source>
        <dbReference type="ARBA" id="ARBA00022741"/>
    </source>
</evidence>
<feature type="binding site" evidence="8">
    <location>
        <position position="152"/>
    </location>
    <ligand>
        <name>(R)-pantoate</name>
        <dbReference type="ChEBI" id="CHEBI:15980"/>
    </ligand>
</feature>
<evidence type="ECO:0000256" key="4">
    <source>
        <dbReference type="ARBA" id="ARBA00022655"/>
    </source>
</evidence>
<keyword evidence="4 8" id="KW-0566">Pantothenate biosynthesis</keyword>
<feature type="binding site" evidence="8">
    <location>
        <begin position="28"/>
        <end position="35"/>
    </location>
    <ligand>
        <name>ATP</name>
        <dbReference type="ChEBI" id="CHEBI:30616"/>
    </ligand>
</feature>
<dbReference type="Gene3D" id="3.40.50.620">
    <property type="entry name" value="HUPs"/>
    <property type="match status" value="1"/>
</dbReference>
<dbReference type="KEGG" id="cmv:CMUST_09670"/>
<comment type="function">
    <text evidence="8">Catalyzes the condensation of pantoate with beta-alanine in an ATP-dependent reaction via a pantoyl-adenylate intermediate.</text>
</comment>
<dbReference type="InterPro" id="IPR042176">
    <property type="entry name" value="Pantoate_ligase_C"/>
</dbReference>
<feature type="binding site" evidence="8">
    <location>
        <begin position="183"/>
        <end position="186"/>
    </location>
    <ligand>
        <name>ATP</name>
        <dbReference type="ChEBI" id="CHEBI:30616"/>
    </ligand>
</feature>
<organism evidence="9 10">
    <name type="scientific">Corynebacterium mustelae</name>
    <dbReference type="NCBI Taxonomy" id="571915"/>
    <lineage>
        <taxon>Bacteria</taxon>
        <taxon>Bacillati</taxon>
        <taxon>Actinomycetota</taxon>
        <taxon>Actinomycetes</taxon>
        <taxon>Mycobacteriales</taxon>
        <taxon>Corynebacteriaceae</taxon>
        <taxon>Corynebacterium</taxon>
    </lineage>
</organism>
<keyword evidence="3 8" id="KW-0436">Ligase</keyword>
<dbReference type="SUPFAM" id="SSF52374">
    <property type="entry name" value="Nucleotidylyl transferase"/>
    <property type="match status" value="1"/>
</dbReference>
<dbReference type="GO" id="GO:0004592">
    <property type="term" value="F:pantoate-beta-alanine ligase activity"/>
    <property type="evidence" value="ECO:0007669"/>
    <property type="project" value="UniProtKB-UniRule"/>
</dbReference>
<evidence type="ECO:0000256" key="2">
    <source>
        <dbReference type="ARBA" id="ARBA00009256"/>
    </source>
</evidence>
<feature type="active site" description="Proton donor" evidence="8">
    <location>
        <position position="35"/>
    </location>
</feature>
<dbReference type="AlphaFoldDB" id="A0A0G3H0H3"/>
<evidence type="ECO:0000313" key="10">
    <source>
        <dbReference type="Proteomes" id="UP000035199"/>
    </source>
</evidence>
<dbReference type="RefSeq" id="WP_047262309.1">
    <property type="nucleotide sequence ID" value="NZ_CP011542.1"/>
</dbReference>
<comment type="miscellaneous">
    <text evidence="8">The reaction proceeds by a bi uni uni bi ping pong mechanism.</text>
</comment>
<dbReference type="STRING" id="571915.CMUST_09670"/>
<evidence type="ECO:0000256" key="8">
    <source>
        <dbReference type="HAMAP-Rule" id="MF_00158"/>
    </source>
</evidence>
<protein>
    <recommendedName>
        <fullName evidence="8">Pantothenate synthetase</fullName>
        <shortName evidence="8">PS</shortName>
        <ecNumber evidence="8">6.3.2.1</ecNumber>
    </recommendedName>
    <alternativeName>
        <fullName evidence="8">Pantoate--beta-alanine ligase</fullName>
    </alternativeName>
    <alternativeName>
        <fullName evidence="8">Pantoate-activating enzyme</fullName>
    </alternativeName>
</protein>
<dbReference type="CDD" id="cd00560">
    <property type="entry name" value="PanC"/>
    <property type="match status" value="1"/>
</dbReference>
<gene>
    <name evidence="8" type="primary">panC</name>
    <name evidence="9" type="ORF">CMUST_09670</name>
</gene>
<keyword evidence="8" id="KW-0963">Cytoplasm</keyword>
<sequence>MTQVVHTIDELQALTRNFNGPVVLVPTMGALHAGHLSLVAKAQEIPDAMVIVSIFVNPLQFAAGEDLDAYPRTLDKDVEKLKTAGVPYVFAPTANEMYAAGPRTIIHPGPAGSILEGKTRPTHFAGVLTVVHKLFHITGATHAVFGEKDYQQLLLIKQMVTDLNLNITIIAAPTVREDSGLALSSRNQYLSKEQTQLAPTIYRALHAGAQHDTAAAVQRAVTETLTAHPEIVVDYVAVTSPELTDPVSGENRLLIAARVGETRLIDNMAIELA</sequence>
<dbReference type="GO" id="GO:0005829">
    <property type="term" value="C:cytosol"/>
    <property type="evidence" value="ECO:0007669"/>
    <property type="project" value="TreeGrafter"/>
</dbReference>
<comment type="subunit">
    <text evidence="8">Homodimer.</text>
</comment>
<dbReference type="InterPro" id="IPR003721">
    <property type="entry name" value="Pantoate_ligase"/>
</dbReference>
<keyword evidence="6 8" id="KW-0067">ATP-binding</keyword>
<dbReference type="InterPro" id="IPR014729">
    <property type="entry name" value="Rossmann-like_a/b/a_fold"/>
</dbReference>
<feature type="binding site" evidence="8">
    <location>
        <position position="60"/>
    </location>
    <ligand>
        <name>(R)-pantoate</name>
        <dbReference type="ChEBI" id="CHEBI:15980"/>
    </ligand>
</feature>
<accession>A0A0G3H0H3</accession>
<dbReference type="PANTHER" id="PTHR21299">
    <property type="entry name" value="CYTIDYLATE KINASE/PANTOATE-BETA-ALANINE LIGASE"/>
    <property type="match status" value="1"/>
</dbReference>